<dbReference type="AlphaFoldDB" id="A0A1N5TYS9"/>
<name>A0A1N5TYS9_9ACTN</name>
<evidence type="ECO:0000313" key="2">
    <source>
        <dbReference type="Proteomes" id="UP000185124"/>
    </source>
</evidence>
<protein>
    <submittedName>
        <fullName evidence="1">Uncharacterized protein</fullName>
    </submittedName>
</protein>
<dbReference type="OrthoDB" id="4285991at2"/>
<sequence>MTPTNHQKHQAGRHLAVAHAMLHGYSAEIVGSHRYVEVNGLSAVVMLAGMGAWQIADVTDFISSGQERYILVDVTDAMTALYLVPGDELRKGVRERHESFLERVGGTRPRNPQSRHAAIEPAHVAQWRDHWSLFER</sequence>
<accession>A0A1N5TYS9</accession>
<dbReference type="EMBL" id="FSQT01000001">
    <property type="protein sequence ID" value="SIM53624.1"/>
    <property type="molecule type" value="Genomic_DNA"/>
</dbReference>
<keyword evidence="2" id="KW-1185">Reference proteome</keyword>
<dbReference type="RefSeq" id="WP_074308336.1">
    <property type="nucleotide sequence ID" value="NZ_FSQT01000001.1"/>
</dbReference>
<dbReference type="Proteomes" id="UP000185124">
    <property type="component" value="Unassembled WGS sequence"/>
</dbReference>
<gene>
    <name evidence="1" type="ORF">SAMN04489832_0472</name>
</gene>
<organism evidence="1 2">
    <name type="scientific">Micromonospora cremea</name>
    <dbReference type="NCBI Taxonomy" id="709881"/>
    <lineage>
        <taxon>Bacteria</taxon>
        <taxon>Bacillati</taxon>
        <taxon>Actinomycetota</taxon>
        <taxon>Actinomycetes</taxon>
        <taxon>Micromonosporales</taxon>
        <taxon>Micromonosporaceae</taxon>
        <taxon>Micromonospora</taxon>
    </lineage>
</organism>
<proteinExistence type="predicted"/>
<evidence type="ECO:0000313" key="1">
    <source>
        <dbReference type="EMBL" id="SIM53624.1"/>
    </source>
</evidence>
<reference evidence="2" key="1">
    <citation type="submission" date="2016-12" db="EMBL/GenBank/DDBJ databases">
        <authorList>
            <person name="Varghese N."/>
            <person name="Submissions S."/>
        </authorList>
    </citation>
    <scope>NUCLEOTIDE SEQUENCE [LARGE SCALE GENOMIC DNA]</scope>
    <source>
        <strain evidence="2">DSM 45599</strain>
    </source>
</reference>